<gene>
    <name evidence="2" type="ORF">UFOPK1852_00092</name>
</gene>
<name>A0A6J6GJU9_9ZZZZ</name>
<keyword evidence="1" id="KW-1133">Transmembrane helix</keyword>
<keyword evidence="1" id="KW-0472">Membrane</keyword>
<protein>
    <submittedName>
        <fullName evidence="2">Unannotated protein</fullName>
    </submittedName>
</protein>
<organism evidence="2">
    <name type="scientific">freshwater metagenome</name>
    <dbReference type="NCBI Taxonomy" id="449393"/>
    <lineage>
        <taxon>unclassified sequences</taxon>
        <taxon>metagenomes</taxon>
        <taxon>ecological metagenomes</taxon>
    </lineage>
</organism>
<proteinExistence type="predicted"/>
<evidence type="ECO:0000313" key="2">
    <source>
        <dbReference type="EMBL" id="CAB4601507.1"/>
    </source>
</evidence>
<accession>A0A6J6GJU9</accession>
<reference evidence="2" key="1">
    <citation type="submission" date="2020-05" db="EMBL/GenBank/DDBJ databases">
        <authorList>
            <person name="Chiriac C."/>
            <person name="Salcher M."/>
            <person name="Ghai R."/>
            <person name="Kavagutti S V."/>
        </authorList>
    </citation>
    <scope>NUCLEOTIDE SEQUENCE</scope>
</reference>
<sequence>MAMTALAPAITRSKQKVIERSSEVALRLVPKIDIDKRADQKVFMLFLTGIGVLGLISLLFVNTLLAQDAFKLSKLQLEARLLTDQREAYIRQLDRISSPMSLSAAATKMGMKPSDNPQFLNLDAALVPAVDVATGGSIG</sequence>
<dbReference type="AlphaFoldDB" id="A0A6J6GJU9"/>
<evidence type="ECO:0000256" key="1">
    <source>
        <dbReference type="SAM" id="Phobius"/>
    </source>
</evidence>
<feature type="transmembrane region" description="Helical" evidence="1">
    <location>
        <begin position="42"/>
        <end position="65"/>
    </location>
</feature>
<keyword evidence="1" id="KW-0812">Transmembrane</keyword>
<dbReference type="EMBL" id="CAEZUS010000006">
    <property type="protein sequence ID" value="CAB4601507.1"/>
    <property type="molecule type" value="Genomic_DNA"/>
</dbReference>